<dbReference type="Pfam" id="PF22725">
    <property type="entry name" value="GFO_IDH_MocA_C3"/>
    <property type="match status" value="1"/>
</dbReference>
<protein>
    <submittedName>
        <fullName evidence="5">ARAD1D29568p</fullName>
    </submittedName>
</protein>
<dbReference type="InterPro" id="IPR036291">
    <property type="entry name" value="NAD(P)-bd_dom_sf"/>
</dbReference>
<keyword evidence="2" id="KW-0560">Oxidoreductase</keyword>
<dbReference type="AlphaFoldDB" id="A0A060TBA6"/>
<organism evidence="5">
    <name type="scientific">Blastobotrys adeninivorans</name>
    <name type="common">Yeast</name>
    <name type="synonym">Arxula adeninivorans</name>
    <dbReference type="NCBI Taxonomy" id="409370"/>
    <lineage>
        <taxon>Eukaryota</taxon>
        <taxon>Fungi</taxon>
        <taxon>Dikarya</taxon>
        <taxon>Ascomycota</taxon>
        <taxon>Saccharomycotina</taxon>
        <taxon>Dipodascomycetes</taxon>
        <taxon>Dipodascales</taxon>
        <taxon>Trichomonascaceae</taxon>
        <taxon>Blastobotrys</taxon>
    </lineage>
</organism>
<dbReference type="PANTHER" id="PTHR42840:SF3">
    <property type="entry name" value="BINDING ROSSMANN FOLD OXIDOREDUCTASE, PUTATIVE (AFU_ORTHOLOGUE AFUA_2G10240)-RELATED"/>
    <property type="match status" value="1"/>
</dbReference>
<dbReference type="Pfam" id="PF01408">
    <property type="entry name" value="GFO_IDH_MocA"/>
    <property type="match status" value="1"/>
</dbReference>
<proteinExistence type="inferred from homology"/>
<gene>
    <name evidence="5" type="ORF">GNLVRS02_ARAD1D29568g</name>
</gene>
<dbReference type="GO" id="GO:0016491">
    <property type="term" value="F:oxidoreductase activity"/>
    <property type="evidence" value="ECO:0007669"/>
    <property type="project" value="UniProtKB-KW"/>
</dbReference>
<dbReference type="GO" id="GO:0000166">
    <property type="term" value="F:nucleotide binding"/>
    <property type="evidence" value="ECO:0007669"/>
    <property type="project" value="InterPro"/>
</dbReference>
<feature type="domain" description="Gfo/Idh/MocA-like oxidoreductase N-terminal" evidence="3">
    <location>
        <begin position="7"/>
        <end position="118"/>
    </location>
</feature>
<accession>A0A060TBA6</accession>
<dbReference type="Gene3D" id="3.40.50.720">
    <property type="entry name" value="NAD(P)-binding Rossmann-like Domain"/>
    <property type="match status" value="1"/>
</dbReference>
<dbReference type="PANTHER" id="PTHR42840">
    <property type="entry name" value="NAD(P)-BINDING ROSSMANN-FOLD SUPERFAMILY PROTEIN-RELATED"/>
    <property type="match status" value="1"/>
</dbReference>
<evidence type="ECO:0000313" key="5">
    <source>
        <dbReference type="EMBL" id="CDP38208.1"/>
    </source>
</evidence>
<dbReference type="InterPro" id="IPR000683">
    <property type="entry name" value="Gfo/Idh/MocA-like_OxRdtase_N"/>
</dbReference>
<evidence type="ECO:0000256" key="1">
    <source>
        <dbReference type="ARBA" id="ARBA00010928"/>
    </source>
</evidence>
<evidence type="ECO:0000259" key="3">
    <source>
        <dbReference type="Pfam" id="PF01408"/>
    </source>
</evidence>
<reference evidence="5" key="1">
    <citation type="submission" date="2014-02" db="EMBL/GenBank/DDBJ databases">
        <authorList>
            <person name="Genoscope - CEA"/>
        </authorList>
    </citation>
    <scope>NUCLEOTIDE SEQUENCE</scope>
    <source>
        <strain evidence="5">LS3</strain>
    </source>
</reference>
<dbReference type="EMBL" id="HG937694">
    <property type="protein sequence ID" value="CDP38208.1"/>
    <property type="molecule type" value="Genomic_DNA"/>
</dbReference>
<dbReference type="GO" id="GO:0005737">
    <property type="term" value="C:cytoplasm"/>
    <property type="evidence" value="ECO:0007669"/>
    <property type="project" value="TreeGrafter"/>
</dbReference>
<dbReference type="Gene3D" id="3.30.360.10">
    <property type="entry name" value="Dihydrodipicolinate Reductase, domain 2"/>
    <property type="match status" value="1"/>
</dbReference>
<dbReference type="SUPFAM" id="SSF55347">
    <property type="entry name" value="Glyceraldehyde-3-phosphate dehydrogenase-like, C-terminal domain"/>
    <property type="match status" value="1"/>
</dbReference>
<sequence>MTVSNILRIGVVGAGRMGSIHIENILGIRFMDVTAVCTVVEKEKEWAQKTVPEAKVYNSYDEFIKDGNVDAVVICSPNFLHEEHFLKALENGKHIFCEKPLSADSKTAWKMYEAAQKYPHLKVGCAFPRRFVDSYREARKNIADGAIGKVISVRSQCTDLYDPSPEFSKYIKTSGGIFVDCNIHDLDIALYLIGEDVTPVSAYGTGTTTVFPQFAEWGDVDNSFGLVNFKEGIVVNVHGSRDNANGHHSMTEVIGTKGRIMINGQPRRLNIDVSDSNGTRMIAAPTQMELFSESYVNEMTAYRDWVLFDDNNHGFNLKDAAKAVSMGEQLQQSVRQGTVVPVTY</sequence>
<name>A0A060TBA6_BLAAD</name>
<reference evidence="5" key="2">
    <citation type="submission" date="2014-06" db="EMBL/GenBank/DDBJ databases">
        <title>The complete genome of Blastobotrys (Arxula) adeninivorans LS3 - a yeast of biotechnological interest.</title>
        <authorList>
            <person name="Kunze G."/>
            <person name="Gaillardin C."/>
            <person name="Czernicka M."/>
            <person name="Durrens P."/>
            <person name="Martin T."/>
            <person name="Boer E."/>
            <person name="Gabaldon T."/>
            <person name="Cruz J."/>
            <person name="Talla E."/>
            <person name="Marck C."/>
            <person name="Goffeau A."/>
            <person name="Barbe V."/>
            <person name="Baret P."/>
            <person name="Baronian K."/>
            <person name="Beier S."/>
            <person name="Bleykasten C."/>
            <person name="Bode R."/>
            <person name="Casaregola S."/>
            <person name="Despons L."/>
            <person name="Fairhead C."/>
            <person name="Giersberg M."/>
            <person name="Gierski P."/>
            <person name="Hahnel U."/>
            <person name="Hartmann A."/>
            <person name="Jankowska D."/>
            <person name="Jubin C."/>
            <person name="Jung P."/>
            <person name="Lafontaine I."/>
            <person name="Leh-Louis V."/>
            <person name="Lemaire M."/>
            <person name="Marcet-Houben M."/>
            <person name="Mascher M."/>
            <person name="Morel G."/>
            <person name="Richard G.-F."/>
            <person name="Riechen J."/>
            <person name="Sacerdot C."/>
            <person name="Sarkar A."/>
            <person name="Savel G."/>
            <person name="Schacherer J."/>
            <person name="Sherman D."/>
            <person name="Straub M.-L."/>
            <person name="Stein N."/>
            <person name="Thierry A."/>
            <person name="Trautwein-Schult A."/>
            <person name="Westhof E."/>
            <person name="Worch S."/>
            <person name="Dujon B."/>
            <person name="Souciet J.-L."/>
            <person name="Wincker P."/>
            <person name="Scholz U."/>
            <person name="Neuveglise N."/>
        </authorList>
    </citation>
    <scope>NUCLEOTIDE SEQUENCE</scope>
    <source>
        <strain evidence="5">LS3</strain>
    </source>
</reference>
<dbReference type="InterPro" id="IPR055170">
    <property type="entry name" value="GFO_IDH_MocA-like_dom"/>
</dbReference>
<comment type="similarity">
    <text evidence="1">Belongs to the Gfo/Idh/MocA family.</text>
</comment>
<evidence type="ECO:0000256" key="2">
    <source>
        <dbReference type="ARBA" id="ARBA00023002"/>
    </source>
</evidence>
<dbReference type="SUPFAM" id="SSF51735">
    <property type="entry name" value="NAD(P)-binding Rossmann-fold domains"/>
    <property type="match status" value="1"/>
</dbReference>
<feature type="domain" description="GFO/IDH/MocA-like oxidoreductase" evidence="4">
    <location>
        <begin position="135"/>
        <end position="260"/>
    </location>
</feature>
<dbReference type="PhylomeDB" id="A0A060TBA6"/>
<evidence type="ECO:0000259" key="4">
    <source>
        <dbReference type="Pfam" id="PF22725"/>
    </source>
</evidence>
<dbReference type="GO" id="GO:0006740">
    <property type="term" value="P:NADPH regeneration"/>
    <property type="evidence" value="ECO:0007669"/>
    <property type="project" value="TreeGrafter"/>
</dbReference>